<feature type="compositionally biased region" description="Acidic residues" evidence="1">
    <location>
        <begin position="7"/>
        <end position="18"/>
    </location>
</feature>
<feature type="domain" description="BTB" evidence="2">
    <location>
        <begin position="92"/>
        <end position="163"/>
    </location>
</feature>
<dbReference type="CDD" id="cd18186">
    <property type="entry name" value="BTB_POZ_ZBTB_KLHL-like"/>
    <property type="match status" value="1"/>
</dbReference>
<name>A0A1J4KR44_9EUKA</name>
<dbReference type="SUPFAM" id="SSF54695">
    <property type="entry name" value="POZ domain"/>
    <property type="match status" value="1"/>
</dbReference>
<dbReference type="AlphaFoldDB" id="A0A1J4KR44"/>
<proteinExistence type="predicted"/>
<feature type="region of interest" description="Disordered" evidence="1">
    <location>
        <begin position="1"/>
        <end position="93"/>
    </location>
</feature>
<dbReference type="PANTHER" id="PTHR24159:SF5">
    <property type="entry name" value="ANK_REP_REGION DOMAIN-CONTAINING PROTEIN"/>
    <property type="match status" value="1"/>
</dbReference>
<dbReference type="PROSITE" id="PS50097">
    <property type="entry name" value="BTB"/>
    <property type="match status" value="1"/>
</dbReference>
<dbReference type="PANTHER" id="PTHR24159">
    <property type="match status" value="1"/>
</dbReference>
<dbReference type="VEuPathDB" id="TrichDB:TRFO_18419"/>
<dbReference type="InterPro" id="IPR000210">
    <property type="entry name" value="BTB/POZ_dom"/>
</dbReference>
<evidence type="ECO:0000313" key="3">
    <source>
        <dbReference type="EMBL" id="OHT11941.1"/>
    </source>
</evidence>
<dbReference type="InterPro" id="IPR036770">
    <property type="entry name" value="Ankyrin_rpt-contain_sf"/>
</dbReference>
<dbReference type="RefSeq" id="XP_068365077.1">
    <property type="nucleotide sequence ID" value="XM_068500173.1"/>
</dbReference>
<evidence type="ECO:0000256" key="1">
    <source>
        <dbReference type="SAM" id="MobiDB-lite"/>
    </source>
</evidence>
<comment type="caution">
    <text evidence="3">The sequence shown here is derived from an EMBL/GenBank/DDBJ whole genome shotgun (WGS) entry which is preliminary data.</text>
</comment>
<dbReference type="InterPro" id="IPR002110">
    <property type="entry name" value="Ankyrin_rpt"/>
</dbReference>
<dbReference type="EMBL" id="MLAK01000575">
    <property type="protein sequence ID" value="OHT11941.1"/>
    <property type="molecule type" value="Genomic_DNA"/>
</dbReference>
<dbReference type="InterPro" id="IPR011333">
    <property type="entry name" value="SKP1/BTB/POZ_sf"/>
</dbReference>
<dbReference type="GeneID" id="94834877"/>
<dbReference type="SMART" id="SM00225">
    <property type="entry name" value="BTB"/>
    <property type="match status" value="1"/>
</dbReference>
<evidence type="ECO:0000313" key="4">
    <source>
        <dbReference type="Proteomes" id="UP000179807"/>
    </source>
</evidence>
<dbReference type="Gene3D" id="1.25.40.20">
    <property type="entry name" value="Ankyrin repeat-containing domain"/>
    <property type="match status" value="1"/>
</dbReference>
<dbReference type="SUPFAM" id="SSF48403">
    <property type="entry name" value="Ankyrin repeat"/>
    <property type="match status" value="1"/>
</dbReference>
<reference evidence="3" key="1">
    <citation type="submission" date="2016-10" db="EMBL/GenBank/DDBJ databases">
        <authorList>
            <person name="Benchimol M."/>
            <person name="Almeida L.G."/>
            <person name="Vasconcelos A.T."/>
            <person name="Perreira-Neves A."/>
            <person name="Rosa I.A."/>
            <person name="Tasca T."/>
            <person name="Bogo M.R."/>
            <person name="de Souza W."/>
        </authorList>
    </citation>
    <scope>NUCLEOTIDE SEQUENCE [LARGE SCALE GENOMIC DNA]</scope>
    <source>
        <strain evidence="3">K</strain>
    </source>
</reference>
<feature type="compositionally biased region" description="Acidic residues" evidence="1">
    <location>
        <begin position="42"/>
        <end position="93"/>
    </location>
</feature>
<dbReference type="Proteomes" id="UP000179807">
    <property type="component" value="Unassembled WGS sequence"/>
</dbReference>
<dbReference type="Gene3D" id="3.30.710.10">
    <property type="entry name" value="Potassium Channel Kv1.1, Chain A"/>
    <property type="match status" value="1"/>
</dbReference>
<sequence>MSHYYDLTEEEDQNEEEVNLNHGHSYRFRANDYRDEVNISESSDDNEEDNESENDNESGSENSDESENDDEYDKESEPFMNEEEETEESENLDLEIVINGREFFTNKIFMSRSNYIKKLLLNNSKEERINVNIPELEGSTFVYGSDFENIREYFEKGRIHLSSQNIEILTTLAQKLEIETLIKMIDIYNHNIKILFNSHEINLQIEVINHLKEIDDDNFDTTYQKIRDIIETNSLLINEFMFCSIIITLCQIRPFRISILIRFFIKSQEIYSRDLKKIFLHVLFHKSDINGIIAFVLLELWNNKLFSINEIPFKNYLSIHKRLFFALVNSKYANGNDDKNNQSFHKKYSKLGIHPDPLFEILMNDDLKKLQQYSSNIDFNFRGSFDKSIYNKLAIINHMERTKYTNVCSYFGSIKCYEYFVNNNTKIDDEDLTFAILGGSIDIIRKIEMNDRLHMCDITEAHLINSINFHRNEIFEFLFEVYTLNSHQMTLLNLLLANSIQYHNYEIMKYLISKAASFSRIMHISSQSFNFYLTDLSTNFKYQNLFKEFKKKSIRNILRPLIKYQQNDIFRKVIHLSYIICHFHSFIDLYFYAVEKNNIEAVRIFHEIDQFDINFDYQKKTPLLYSMEQNKYHIFLEILNQPGVKIKYKKTYHSKMMHRKLYISEHSKLLQPFDVACQCKNTKFIKALVSVKKVQFPTNLIKEAVSNHNLPVLKFLIDFYHFDFPKESYNPIIDAILKNDIDIVKYLISLPKFSISQDNLNIFFIFYIILKNFRKINNQEIFEILAYNPKFKSKDTFGIDIREKIMIHSCKKGFKDIYFKLVKILGYKIMDHNTAKPSMKKILIKAVQGENSHIILDILANANVDVNYTYKSVFPLFFIIIQSFLLHANVTCGRY</sequence>
<dbReference type="Pfam" id="PF00651">
    <property type="entry name" value="BTB"/>
    <property type="match status" value="1"/>
</dbReference>
<gene>
    <name evidence="3" type="ORF">TRFO_18419</name>
</gene>
<keyword evidence="4" id="KW-1185">Reference proteome</keyword>
<dbReference type="SMART" id="SM00248">
    <property type="entry name" value="ANK"/>
    <property type="match status" value="6"/>
</dbReference>
<protein>
    <recommendedName>
        <fullName evidence="2">BTB domain-containing protein</fullName>
    </recommendedName>
</protein>
<organism evidence="3 4">
    <name type="scientific">Tritrichomonas foetus</name>
    <dbReference type="NCBI Taxonomy" id="1144522"/>
    <lineage>
        <taxon>Eukaryota</taxon>
        <taxon>Metamonada</taxon>
        <taxon>Parabasalia</taxon>
        <taxon>Tritrichomonadida</taxon>
        <taxon>Tritrichomonadidae</taxon>
        <taxon>Tritrichomonas</taxon>
    </lineage>
</organism>
<accession>A0A1J4KR44</accession>
<evidence type="ECO:0000259" key="2">
    <source>
        <dbReference type="PROSITE" id="PS50097"/>
    </source>
</evidence>